<dbReference type="PROSITE" id="PS00455">
    <property type="entry name" value="AMP_BINDING"/>
    <property type="match status" value="1"/>
</dbReference>
<dbReference type="InterPro" id="IPR042099">
    <property type="entry name" value="ANL_N_sf"/>
</dbReference>
<evidence type="ECO:0000313" key="3">
    <source>
        <dbReference type="EMBL" id="AHW65253.1"/>
    </source>
</evidence>
<dbReference type="Pfam" id="PF00501">
    <property type="entry name" value="AMP-binding"/>
    <property type="match status" value="1"/>
</dbReference>
<dbReference type="KEGG" id="cgy:CGLY_14065"/>
<dbReference type="InterPro" id="IPR020845">
    <property type="entry name" value="AMP-binding_CS"/>
</dbReference>
<dbReference type="PANTHER" id="PTHR24096:SF422">
    <property type="entry name" value="BCDNA.GH02901"/>
    <property type="match status" value="1"/>
</dbReference>
<evidence type="ECO:0000259" key="2">
    <source>
        <dbReference type="Pfam" id="PF13193"/>
    </source>
</evidence>
<dbReference type="Pfam" id="PF13193">
    <property type="entry name" value="AMP-binding_C"/>
    <property type="match status" value="1"/>
</dbReference>
<dbReference type="STRING" id="1404245.CGLY_14065"/>
<dbReference type="RefSeq" id="WP_038550258.1">
    <property type="nucleotide sequence ID" value="NZ_CP006842.1"/>
</dbReference>
<dbReference type="eggNOG" id="COG0318">
    <property type="taxonomic scope" value="Bacteria"/>
</dbReference>
<feature type="domain" description="AMP-dependent synthetase/ligase" evidence="1">
    <location>
        <begin position="30"/>
        <end position="393"/>
    </location>
</feature>
<dbReference type="SUPFAM" id="SSF56801">
    <property type="entry name" value="Acetyl-CoA synthetase-like"/>
    <property type="match status" value="1"/>
</dbReference>
<dbReference type="PANTHER" id="PTHR24096">
    <property type="entry name" value="LONG-CHAIN-FATTY-ACID--COA LIGASE"/>
    <property type="match status" value="1"/>
</dbReference>
<keyword evidence="4" id="KW-1185">Reference proteome</keyword>
<dbReference type="InterPro" id="IPR025110">
    <property type="entry name" value="AMP-bd_C"/>
</dbReference>
<accession>X5DPW8</accession>
<sequence>MPVASPRPRIDVPAISVYDQIFGTLGPEDSDRTAVTDSATGAVVTYGELRGQVDLFAGALSSRGIGVGDVVALHCPNTHAFVVAFHGIMRAGATVTTVGSLNTAEDVAKQITLSGASLLFTVSLLGPNGADGAREAGLSDDHIIDLTDGESGLAAMLQEGHEAPEVSFDPATHVAVLPFSSGTTGIPKGVKLSHTNLMANILQTLPQLQENGQHRDSVVMAVLPFFHIYGMNTVLNTTLANRAHLVTMPSFDLKNFLELHQAHGIDFAFVAPPIAVVLAKHPLVDEYNLDKLNTLLSGAAALDHALAAAVQDRLGVTVVQGYGMTETSPVTHTGIRGTTPLESIGLPVANTECKVVDLTDDALGEILPPGNEGEKSASGEMWIRGPQVMLGYLNNEEATANALVGDGWLRTGDVVEYDHEGNVYVVDRAKELIKYKGYQVAPAELEALLMTHEDIADAAVVGFIRDEDGEELPRAFVVAQHRDGNPVEVDKEALMEWVAERVAPYKKIRMVEVIAEIPKSGTGKILRKDLRGVPVGADS</sequence>
<dbReference type="EMBL" id="CP006842">
    <property type="protein sequence ID" value="AHW65253.1"/>
    <property type="molecule type" value="Genomic_DNA"/>
</dbReference>
<dbReference type="InterPro" id="IPR000873">
    <property type="entry name" value="AMP-dep_synth/lig_dom"/>
</dbReference>
<organism evidence="3 4">
    <name type="scientific">Corynebacterium glyciniphilum AJ 3170</name>
    <dbReference type="NCBI Taxonomy" id="1404245"/>
    <lineage>
        <taxon>Bacteria</taxon>
        <taxon>Bacillati</taxon>
        <taxon>Actinomycetota</taxon>
        <taxon>Actinomycetes</taxon>
        <taxon>Mycobacteriales</taxon>
        <taxon>Corynebacteriaceae</taxon>
        <taxon>Corynebacterium</taxon>
    </lineage>
</organism>
<dbReference type="AlphaFoldDB" id="X5DPW8"/>
<dbReference type="OrthoDB" id="9803968at2"/>
<dbReference type="Gene3D" id="3.30.300.30">
    <property type="match status" value="1"/>
</dbReference>
<proteinExistence type="predicted"/>
<evidence type="ECO:0000259" key="1">
    <source>
        <dbReference type="Pfam" id="PF00501"/>
    </source>
</evidence>
<feature type="domain" description="AMP-binding enzyme C-terminal" evidence="2">
    <location>
        <begin position="444"/>
        <end position="524"/>
    </location>
</feature>
<protein>
    <submittedName>
        <fullName evidence="3">Acyl-CoA synthetase</fullName>
    </submittedName>
</protein>
<dbReference type="InterPro" id="IPR045851">
    <property type="entry name" value="AMP-bd_C_sf"/>
</dbReference>
<evidence type="ECO:0000313" key="4">
    <source>
        <dbReference type="Proteomes" id="UP000023703"/>
    </source>
</evidence>
<dbReference type="HOGENOM" id="CLU_000022_59_2_11"/>
<reference evidence="3 4" key="1">
    <citation type="journal article" date="2015" name="Int. J. Syst. Evol. Microbiol.">
        <title>Revisiting Corynebacterium glyciniphilum (ex Kubota et al., 1972) sp. nov., nom. rev., isolated from putrefied banana.</title>
        <authorList>
            <person name="Al-Dilaimi A."/>
            <person name="Bednarz H."/>
            <person name="Lomker A."/>
            <person name="Niehaus K."/>
            <person name="Kalinowski J."/>
            <person name="Ruckert C."/>
        </authorList>
    </citation>
    <scope>NUCLEOTIDE SEQUENCE [LARGE SCALE GENOMIC DNA]</scope>
    <source>
        <strain evidence="3">AJ 3170</strain>
    </source>
</reference>
<dbReference type="GO" id="GO:0016405">
    <property type="term" value="F:CoA-ligase activity"/>
    <property type="evidence" value="ECO:0007669"/>
    <property type="project" value="TreeGrafter"/>
</dbReference>
<gene>
    <name evidence="3" type="primary">fadD8</name>
    <name evidence="3" type="ORF">CGLY_14065</name>
</gene>
<name>X5DPW8_9CORY</name>
<dbReference type="Proteomes" id="UP000023703">
    <property type="component" value="Chromosome"/>
</dbReference>
<dbReference type="Gene3D" id="3.40.50.12780">
    <property type="entry name" value="N-terminal domain of ligase-like"/>
    <property type="match status" value="1"/>
</dbReference>